<dbReference type="OrthoDB" id="4133219at2"/>
<evidence type="ECO:0000256" key="2">
    <source>
        <dbReference type="RuleBase" id="RU000461"/>
    </source>
</evidence>
<dbReference type="PRINTS" id="PR00385">
    <property type="entry name" value="P450"/>
</dbReference>
<dbReference type="GO" id="GO:0016705">
    <property type="term" value="F:oxidoreductase activity, acting on paired donors, with incorporation or reduction of molecular oxygen"/>
    <property type="evidence" value="ECO:0007669"/>
    <property type="project" value="InterPro"/>
</dbReference>
<organism evidence="3 4">
    <name type="scientific">Nonomuraea zeae</name>
    <dbReference type="NCBI Taxonomy" id="1642303"/>
    <lineage>
        <taxon>Bacteria</taxon>
        <taxon>Bacillati</taxon>
        <taxon>Actinomycetota</taxon>
        <taxon>Actinomycetes</taxon>
        <taxon>Streptosporangiales</taxon>
        <taxon>Streptosporangiaceae</taxon>
        <taxon>Nonomuraea</taxon>
    </lineage>
</organism>
<dbReference type="InterPro" id="IPR036396">
    <property type="entry name" value="Cyt_P450_sf"/>
</dbReference>
<evidence type="ECO:0000256" key="1">
    <source>
        <dbReference type="ARBA" id="ARBA00010617"/>
    </source>
</evidence>
<dbReference type="RefSeq" id="WP_138689371.1">
    <property type="nucleotide sequence ID" value="NZ_JBHSAZ010000107.1"/>
</dbReference>
<protein>
    <submittedName>
        <fullName evidence="3">Cytochrome P450</fullName>
    </submittedName>
</protein>
<dbReference type="Proteomes" id="UP000306628">
    <property type="component" value="Unassembled WGS sequence"/>
</dbReference>
<keyword evidence="4" id="KW-1185">Reference proteome</keyword>
<reference evidence="3 4" key="1">
    <citation type="submission" date="2019-05" db="EMBL/GenBank/DDBJ databases">
        <title>Draft genome sequence of Nonomuraea zeae DSM 100528.</title>
        <authorList>
            <person name="Saricaoglu S."/>
            <person name="Isik K."/>
        </authorList>
    </citation>
    <scope>NUCLEOTIDE SEQUENCE [LARGE SCALE GENOMIC DNA]</scope>
    <source>
        <strain evidence="3 4">DSM 100528</strain>
    </source>
</reference>
<comment type="similarity">
    <text evidence="1 2">Belongs to the cytochrome P450 family.</text>
</comment>
<dbReference type="EMBL" id="VCKX01000022">
    <property type="protein sequence ID" value="TMR36742.1"/>
    <property type="molecule type" value="Genomic_DNA"/>
</dbReference>
<dbReference type="SUPFAM" id="SSF48264">
    <property type="entry name" value="Cytochrome P450"/>
    <property type="match status" value="1"/>
</dbReference>
<dbReference type="PROSITE" id="PS00086">
    <property type="entry name" value="CYTOCHROME_P450"/>
    <property type="match status" value="1"/>
</dbReference>
<name>A0A5S4GVH9_9ACTN</name>
<proteinExistence type="inferred from homology"/>
<comment type="caution">
    <text evidence="3">The sequence shown here is derived from an EMBL/GenBank/DDBJ whole genome shotgun (WGS) entry which is preliminary data.</text>
</comment>
<dbReference type="GO" id="GO:0020037">
    <property type="term" value="F:heme binding"/>
    <property type="evidence" value="ECO:0007669"/>
    <property type="project" value="InterPro"/>
</dbReference>
<dbReference type="PRINTS" id="PR00359">
    <property type="entry name" value="BP450"/>
</dbReference>
<dbReference type="InterPro" id="IPR001128">
    <property type="entry name" value="Cyt_P450"/>
</dbReference>
<dbReference type="GO" id="GO:0004497">
    <property type="term" value="F:monooxygenase activity"/>
    <property type="evidence" value="ECO:0007669"/>
    <property type="project" value="UniProtKB-KW"/>
</dbReference>
<dbReference type="PANTHER" id="PTHR46696:SF1">
    <property type="entry name" value="CYTOCHROME P450 YJIB-RELATED"/>
    <property type="match status" value="1"/>
</dbReference>
<dbReference type="GO" id="GO:0005506">
    <property type="term" value="F:iron ion binding"/>
    <property type="evidence" value="ECO:0007669"/>
    <property type="project" value="InterPro"/>
</dbReference>
<keyword evidence="2" id="KW-0479">Metal-binding</keyword>
<gene>
    <name evidence="3" type="ORF">ETD85_10130</name>
</gene>
<dbReference type="Pfam" id="PF00067">
    <property type="entry name" value="p450"/>
    <property type="match status" value="1"/>
</dbReference>
<sequence length="377" mass="42260">MPSYSYPFAWPSPTEQPKEFADLHSEPVVRVTLPSGDEALLLTRYDDIRQVLADPRVSKNRNRPDVARMTAKKVKVFQRQVDMDPPGHTRMRRLIGKAFTAHRIERLRPRIEQITGELLDELAGRSGPVDLNQAFSYPLTIRIICELLGVPEQERAHFGDTSSPPWEYMRALIARKREDPDDELISALIKVSDEDDGRLSEEELHWWSTLLLLAGYETTASQLSGCVVLLLSRPEQLALLREDETRMPAAVEELLRCQIVGSSLSMLRYVTEDIEVAGMTIPKGSSVIPALEAGNHDPSAFGCPAELDLTREGRTQLTFSTGQHYCVGAPLARAVLQIGLSGLLRRFPGLRLATPVAELERQHDAFFQGFTEVPVVW</sequence>
<evidence type="ECO:0000313" key="4">
    <source>
        <dbReference type="Proteomes" id="UP000306628"/>
    </source>
</evidence>
<evidence type="ECO:0000313" key="3">
    <source>
        <dbReference type="EMBL" id="TMR36742.1"/>
    </source>
</evidence>
<dbReference type="PANTHER" id="PTHR46696">
    <property type="entry name" value="P450, PUTATIVE (EUROFUNG)-RELATED"/>
    <property type="match status" value="1"/>
</dbReference>
<keyword evidence="2" id="KW-0408">Iron</keyword>
<keyword evidence="2" id="KW-0349">Heme</keyword>
<keyword evidence="2" id="KW-0560">Oxidoreductase</keyword>
<dbReference type="CDD" id="cd11031">
    <property type="entry name" value="Cyp158A-like"/>
    <property type="match status" value="1"/>
</dbReference>
<dbReference type="AlphaFoldDB" id="A0A5S4GVH9"/>
<accession>A0A5S4GVH9</accession>
<dbReference type="InterPro" id="IPR002397">
    <property type="entry name" value="Cyt_P450_B"/>
</dbReference>
<keyword evidence="2" id="KW-0503">Monooxygenase</keyword>
<dbReference type="InterPro" id="IPR017972">
    <property type="entry name" value="Cyt_P450_CS"/>
</dbReference>
<dbReference type="Gene3D" id="1.10.630.10">
    <property type="entry name" value="Cytochrome P450"/>
    <property type="match status" value="1"/>
</dbReference>